<dbReference type="GO" id="GO:0000176">
    <property type="term" value="C:nuclear exosome (RNase complex)"/>
    <property type="evidence" value="ECO:0007669"/>
    <property type="project" value="TreeGrafter"/>
</dbReference>
<dbReference type="GO" id="GO:0034473">
    <property type="term" value="P:U1 snRNA 3'-end processing"/>
    <property type="evidence" value="ECO:0007669"/>
    <property type="project" value="TreeGrafter"/>
</dbReference>
<evidence type="ECO:0000256" key="9">
    <source>
        <dbReference type="ARBA" id="ARBA00030617"/>
    </source>
</evidence>
<evidence type="ECO:0000256" key="5">
    <source>
        <dbReference type="ARBA" id="ARBA00022552"/>
    </source>
</evidence>
<comment type="subcellular location">
    <subcellularLocation>
        <location evidence="1">Cytoplasm</location>
    </subcellularLocation>
    <subcellularLocation>
        <location evidence="2">Nucleus</location>
        <location evidence="2">Nucleolus</location>
    </subcellularLocation>
</comment>
<evidence type="ECO:0000256" key="8">
    <source>
        <dbReference type="ARBA" id="ARBA00023242"/>
    </source>
</evidence>
<dbReference type="GO" id="GO:0071038">
    <property type="term" value="P:TRAMP-dependent tRNA surveillance pathway"/>
    <property type="evidence" value="ECO:0007669"/>
    <property type="project" value="TreeGrafter"/>
</dbReference>
<dbReference type="GO" id="GO:0005730">
    <property type="term" value="C:nucleolus"/>
    <property type="evidence" value="ECO:0007669"/>
    <property type="project" value="UniProtKB-SubCell"/>
</dbReference>
<dbReference type="STRING" id="1561998.A0A1I7TV28"/>
<dbReference type="PANTHER" id="PTHR11097:SF9">
    <property type="entry name" value="EXOSOME COMPLEX COMPONENT RRP43"/>
    <property type="match status" value="1"/>
</dbReference>
<keyword evidence="7" id="KW-0694">RNA-binding</keyword>
<dbReference type="InterPro" id="IPR050590">
    <property type="entry name" value="Exosome_comp_Rrp42_subfam"/>
</dbReference>
<comment type="similarity">
    <text evidence="3">Belongs to the RNase PH family.</text>
</comment>
<dbReference type="Gene3D" id="3.30.230.70">
    <property type="entry name" value="GHMP Kinase, N-terminal domain"/>
    <property type="match status" value="1"/>
</dbReference>
<keyword evidence="8" id="KW-0539">Nucleus</keyword>
<dbReference type="GO" id="GO:0016075">
    <property type="term" value="P:rRNA catabolic process"/>
    <property type="evidence" value="ECO:0007669"/>
    <property type="project" value="TreeGrafter"/>
</dbReference>
<evidence type="ECO:0000313" key="11">
    <source>
        <dbReference type="Proteomes" id="UP000095282"/>
    </source>
</evidence>
<keyword evidence="4" id="KW-0963">Cytoplasm</keyword>
<dbReference type="PANTHER" id="PTHR11097">
    <property type="entry name" value="EXOSOME COMPLEX EXONUCLEASE RIBOSOMAL RNA PROCESSING PROTEIN"/>
    <property type="match status" value="1"/>
</dbReference>
<evidence type="ECO:0000313" key="12">
    <source>
        <dbReference type="WBParaSite" id="Csp11.Scaffold629.g12073.t2"/>
    </source>
</evidence>
<dbReference type="GO" id="GO:0071035">
    <property type="term" value="P:nuclear polyadenylation-dependent rRNA catabolic process"/>
    <property type="evidence" value="ECO:0007669"/>
    <property type="project" value="TreeGrafter"/>
</dbReference>
<dbReference type="eggNOG" id="KOG2252">
    <property type="taxonomic scope" value="Eukaryota"/>
</dbReference>
<name>A0A1I7TV28_9PELO</name>
<evidence type="ECO:0000256" key="3">
    <source>
        <dbReference type="ARBA" id="ARBA00006678"/>
    </source>
</evidence>
<dbReference type="WBParaSite" id="Csp11.Scaffold629.g12073.t2">
    <property type="protein sequence ID" value="Csp11.Scaffold629.g12073.t2"/>
    <property type="gene ID" value="Csp11.Scaffold629.g12073"/>
</dbReference>
<dbReference type="GO" id="GO:0034476">
    <property type="term" value="P:U5 snRNA 3'-end processing"/>
    <property type="evidence" value="ECO:0007669"/>
    <property type="project" value="TreeGrafter"/>
</dbReference>
<evidence type="ECO:0000256" key="1">
    <source>
        <dbReference type="ARBA" id="ARBA00004496"/>
    </source>
</evidence>
<dbReference type="InterPro" id="IPR020568">
    <property type="entry name" value="Ribosomal_Su5_D2-typ_SF"/>
</dbReference>
<reference evidence="12" key="1">
    <citation type="submission" date="2016-11" db="UniProtKB">
        <authorList>
            <consortium name="WormBaseParasite"/>
        </authorList>
    </citation>
    <scope>IDENTIFICATION</scope>
</reference>
<sequence length="589" mass="66037">MSSEVLRGIDPRGYFSAFFREGVFPDGRGLLDEQKLVFKVCFCPHFVRLECMLCQGVFSLNFIEHAPKRSLQQGECGGVGSSVVSTQGVTVSCTIQASVSLVSDGPLISVQVEPTQQLSEKDAEDFNNVLLSLFLNDFFVLRDNLKCLDELDRALPLEWQLQVTIKILSLEGSLLDPAVCAIVAALHDTKLPSISLNHAEEDESVIEKSQIKADYRTMHKLILEEPLMCCSFGIFVDNSLKNKNEILLLAPSQEAISVCRATCSVVVGKGDRIVLIRERGRISSFSLLKITMRYFGSYNRNKGLFTESKDIMAYQTAKEDDQRRRKEASLEVDTDTHVGMWLLCFPDNDLATAMFTTMHRLAEELELEVTHDDIISWLGTAIRCHPSHLVPRGEATTIREKPTLPADPRGGDWNVAIGVTQACLLMQYLTSCKLDKLTADERANVIFAVLRIFSDSDEVAASQLAQKFLRRLYTTGNRVENIEAIAAIFYQLFTPDDIAAMANSIRTLWKITGDEPLVMRLTVEILMCLCQRSEIVASLPDFTMGDQMYCKQVKMIILDLTSDAHEQVPEVQQKHELSTLVNDLFNLKK</sequence>
<evidence type="ECO:0000256" key="2">
    <source>
        <dbReference type="ARBA" id="ARBA00004604"/>
    </source>
</evidence>
<feature type="domain" description="Exoribonuclease phosphorolytic" evidence="10">
    <location>
        <begin position="80"/>
        <end position="192"/>
    </location>
</feature>
<dbReference type="AlphaFoldDB" id="A0A1I7TV28"/>
<dbReference type="Pfam" id="PF01138">
    <property type="entry name" value="RNase_PH"/>
    <property type="match status" value="1"/>
</dbReference>
<dbReference type="GO" id="GO:0035925">
    <property type="term" value="F:mRNA 3'-UTR AU-rich region binding"/>
    <property type="evidence" value="ECO:0007669"/>
    <property type="project" value="TreeGrafter"/>
</dbReference>
<keyword evidence="6" id="KW-0271">Exosome</keyword>
<proteinExistence type="inferred from homology"/>
<dbReference type="GO" id="GO:0000467">
    <property type="term" value="P:exonucleolytic trimming to generate mature 3'-end of 5.8S rRNA from tricistronic rRNA transcript (SSU-rRNA, 5.8S rRNA, LSU-rRNA)"/>
    <property type="evidence" value="ECO:0007669"/>
    <property type="project" value="TreeGrafter"/>
</dbReference>
<protein>
    <recommendedName>
        <fullName evidence="9">Ribosomal RNA-processing protein 43</fullName>
    </recommendedName>
</protein>
<accession>A0A1I7TV28</accession>
<dbReference type="GO" id="GO:0071028">
    <property type="term" value="P:nuclear mRNA surveillance"/>
    <property type="evidence" value="ECO:0007669"/>
    <property type="project" value="TreeGrafter"/>
</dbReference>
<evidence type="ECO:0000256" key="6">
    <source>
        <dbReference type="ARBA" id="ARBA00022835"/>
    </source>
</evidence>
<evidence type="ECO:0000256" key="4">
    <source>
        <dbReference type="ARBA" id="ARBA00022490"/>
    </source>
</evidence>
<dbReference type="GO" id="GO:0034475">
    <property type="term" value="P:U4 snRNA 3'-end processing"/>
    <property type="evidence" value="ECO:0007669"/>
    <property type="project" value="TreeGrafter"/>
</dbReference>
<dbReference type="Proteomes" id="UP000095282">
    <property type="component" value="Unplaced"/>
</dbReference>
<organism evidence="11 12">
    <name type="scientific">Caenorhabditis tropicalis</name>
    <dbReference type="NCBI Taxonomy" id="1561998"/>
    <lineage>
        <taxon>Eukaryota</taxon>
        <taxon>Metazoa</taxon>
        <taxon>Ecdysozoa</taxon>
        <taxon>Nematoda</taxon>
        <taxon>Chromadorea</taxon>
        <taxon>Rhabditida</taxon>
        <taxon>Rhabditina</taxon>
        <taxon>Rhabditomorpha</taxon>
        <taxon>Rhabditoidea</taxon>
        <taxon>Rhabditidae</taxon>
        <taxon>Peloderinae</taxon>
        <taxon>Caenorhabditis</taxon>
    </lineage>
</organism>
<dbReference type="InterPro" id="IPR027408">
    <property type="entry name" value="PNPase/RNase_PH_dom_sf"/>
</dbReference>
<evidence type="ECO:0000256" key="7">
    <source>
        <dbReference type="ARBA" id="ARBA00022884"/>
    </source>
</evidence>
<keyword evidence="5" id="KW-0698">rRNA processing</keyword>
<keyword evidence="11" id="KW-1185">Reference proteome</keyword>
<evidence type="ECO:0000259" key="10">
    <source>
        <dbReference type="Pfam" id="PF01138"/>
    </source>
</evidence>
<dbReference type="GO" id="GO:0000177">
    <property type="term" value="C:cytoplasmic exosome (RNase complex)"/>
    <property type="evidence" value="ECO:0007669"/>
    <property type="project" value="TreeGrafter"/>
</dbReference>
<dbReference type="SUPFAM" id="SSF54211">
    <property type="entry name" value="Ribosomal protein S5 domain 2-like"/>
    <property type="match status" value="1"/>
</dbReference>
<dbReference type="InterPro" id="IPR001247">
    <property type="entry name" value="ExoRNase_PH_dom1"/>
</dbReference>